<feature type="transmembrane region" description="Helical" evidence="1">
    <location>
        <begin position="57"/>
        <end position="77"/>
    </location>
</feature>
<gene>
    <name evidence="2" type="ORF">PhopGVgp068</name>
</gene>
<reference evidence="2" key="1">
    <citation type="journal article" date="2019" name="J. Gen. Virol.">
        <title>Elucidating the genetic diversity of Phthorimaea operculella granulovirus (PhopGV).</title>
        <authorList>
            <person name="Larem A."/>
            <person name="Ben-Tiba S."/>
            <person name="Wennmann J.T."/>
            <person name="Gueli Alletti G."/>
            <person name="Jehle J.A."/>
        </authorList>
    </citation>
    <scope>NUCLEOTIDE SEQUENCE</scope>
    <source>
        <strain evidence="2">PhopGV-Ym.1</strain>
    </source>
</reference>
<proteinExistence type="predicted"/>
<evidence type="ECO:0000313" key="2">
    <source>
        <dbReference type="EMBL" id="QBH67332.1"/>
    </source>
</evidence>
<keyword evidence="1" id="KW-1133">Transmembrane helix</keyword>
<keyword evidence="1" id="KW-0812">Transmembrane</keyword>
<evidence type="ECO:0000256" key="1">
    <source>
        <dbReference type="SAM" id="Phobius"/>
    </source>
</evidence>
<dbReference type="EMBL" id="MK033576">
    <property type="protein sequence ID" value="QBH67332.1"/>
    <property type="molecule type" value="Genomic_DNA"/>
</dbReference>
<sequence length="79" mass="9679">MFNEDELMFNDEDELKHKIFIQVLDIICEQKYFMQTKLLCVNKNILCKQKKIVDIKLVVILKNFYPKLVFILIFVFYKR</sequence>
<organism evidence="2">
    <name type="scientific">Phthorimaea operculella granulovirus</name>
    <dbReference type="NCBI Taxonomy" id="192584"/>
    <lineage>
        <taxon>Viruses</taxon>
        <taxon>Viruses incertae sedis</taxon>
        <taxon>Naldaviricetes</taxon>
        <taxon>Lefavirales</taxon>
        <taxon>Baculoviridae</taxon>
        <taxon>Betabaculovirus</taxon>
        <taxon>Betabaculovirus phoperculellae</taxon>
    </lineage>
</organism>
<protein>
    <submittedName>
        <fullName evidence="2">Uncharacterized protein</fullName>
    </submittedName>
</protein>
<name>A0A481SG67_9BBAC</name>
<accession>A0A481SG67</accession>
<keyword evidence="1" id="KW-0472">Membrane</keyword>